<evidence type="ECO:0000259" key="6">
    <source>
        <dbReference type="PROSITE" id="PS50280"/>
    </source>
</evidence>
<reference evidence="7 8" key="1">
    <citation type="journal article" date="2016" name="Environ. Microbiol.">
        <title>New Methyloceanibacter diversity from North Sea sediments includes methanotroph containing solely the soluble methane monooxygenase.</title>
        <authorList>
            <person name="Vekeman B."/>
            <person name="Kerckhof F.M."/>
            <person name="Cremers G."/>
            <person name="de Vos P."/>
            <person name="Vandamme P."/>
            <person name="Boon N."/>
            <person name="Op den Camp H.J."/>
            <person name="Heylen K."/>
        </authorList>
    </citation>
    <scope>NUCLEOTIDE SEQUENCE [LARGE SCALE GENOMIC DNA]</scope>
    <source>
        <strain evidence="7 8">R-67177</strain>
    </source>
</reference>
<comment type="caution">
    <text evidence="7">The sequence shown here is derived from an EMBL/GenBank/DDBJ whole genome shotgun (WGS) entry which is preliminary data.</text>
</comment>
<organism evidence="7 8">
    <name type="scientific">Methyloceanibacter marginalis</name>
    <dbReference type="NCBI Taxonomy" id="1774971"/>
    <lineage>
        <taxon>Bacteria</taxon>
        <taxon>Pseudomonadati</taxon>
        <taxon>Pseudomonadota</taxon>
        <taxon>Alphaproteobacteria</taxon>
        <taxon>Hyphomicrobiales</taxon>
        <taxon>Hyphomicrobiaceae</taxon>
        <taxon>Methyloceanibacter</taxon>
    </lineage>
</organism>
<dbReference type="PROSITE" id="PS50280">
    <property type="entry name" value="SET"/>
    <property type="match status" value="1"/>
</dbReference>
<dbReference type="InterPro" id="IPR046341">
    <property type="entry name" value="SET_dom_sf"/>
</dbReference>
<dbReference type="PANTHER" id="PTHR22884">
    <property type="entry name" value="SET DOMAIN PROTEINS"/>
    <property type="match status" value="1"/>
</dbReference>
<evidence type="ECO:0000256" key="3">
    <source>
        <dbReference type="ARBA" id="ARBA00022603"/>
    </source>
</evidence>
<proteinExistence type="predicted"/>
<evidence type="ECO:0000256" key="1">
    <source>
        <dbReference type="ARBA" id="ARBA00004286"/>
    </source>
</evidence>
<dbReference type="GO" id="GO:0005694">
    <property type="term" value="C:chromosome"/>
    <property type="evidence" value="ECO:0007669"/>
    <property type="project" value="UniProtKB-SubCell"/>
</dbReference>
<dbReference type="AlphaFoldDB" id="A0A1E3WA89"/>
<dbReference type="GO" id="GO:0008168">
    <property type="term" value="F:methyltransferase activity"/>
    <property type="evidence" value="ECO:0007669"/>
    <property type="project" value="UniProtKB-KW"/>
</dbReference>
<dbReference type="Proteomes" id="UP000095042">
    <property type="component" value="Unassembled WGS sequence"/>
</dbReference>
<dbReference type="InterPro" id="IPR050777">
    <property type="entry name" value="SET2_Histone-Lys_MeTrsfase"/>
</dbReference>
<comment type="subcellular location">
    <subcellularLocation>
        <location evidence="1">Chromosome</location>
    </subcellularLocation>
</comment>
<evidence type="ECO:0000256" key="4">
    <source>
        <dbReference type="ARBA" id="ARBA00022679"/>
    </source>
</evidence>
<dbReference type="Gene3D" id="2.170.270.10">
    <property type="entry name" value="SET domain"/>
    <property type="match status" value="1"/>
</dbReference>
<dbReference type="EMBL" id="LPWD01000245">
    <property type="protein sequence ID" value="ODS02719.1"/>
    <property type="molecule type" value="Genomic_DNA"/>
</dbReference>
<keyword evidence="3" id="KW-0489">Methyltransferase</keyword>
<gene>
    <name evidence="7" type="ORF">AUC71_13820</name>
</gene>
<dbReference type="Pfam" id="PF00856">
    <property type="entry name" value="SET"/>
    <property type="match status" value="1"/>
</dbReference>
<feature type="domain" description="SET" evidence="6">
    <location>
        <begin position="1"/>
        <end position="114"/>
    </location>
</feature>
<dbReference type="OrthoDB" id="9790349at2"/>
<keyword evidence="8" id="KW-1185">Reference proteome</keyword>
<protein>
    <recommendedName>
        <fullName evidence="6">SET domain-containing protein</fullName>
    </recommendedName>
</protein>
<keyword evidence="4" id="KW-0808">Transferase</keyword>
<evidence type="ECO:0000313" key="8">
    <source>
        <dbReference type="Proteomes" id="UP000095042"/>
    </source>
</evidence>
<sequence length="152" mass="17692">MRKSKFTPGGFDLAVKKARAGRGLFAQETIPKGVCIIEYVGRTLTAKEEETSRSRYLFEVTKKKTIDGWNKRNTARYINHSCRPNCEIEIRKKRVFVMSKRKIQPGEELGYNYGKSYFDSFLKPIGCRCLKCMPEKEWKKVSAKLKRKKKKA</sequence>
<dbReference type="InterPro" id="IPR001214">
    <property type="entry name" value="SET_dom"/>
</dbReference>
<keyword evidence="2" id="KW-0158">Chromosome</keyword>
<dbReference type="GO" id="GO:0032259">
    <property type="term" value="P:methylation"/>
    <property type="evidence" value="ECO:0007669"/>
    <property type="project" value="UniProtKB-KW"/>
</dbReference>
<dbReference type="SUPFAM" id="SSF82199">
    <property type="entry name" value="SET domain"/>
    <property type="match status" value="1"/>
</dbReference>
<name>A0A1E3WA89_9HYPH</name>
<dbReference type="SMART" id="SM00317">
    <property type="entry name" value="SET"/>
    <property type="match status" value="1"/>
</dbReference>
<evidence type="ECO:0000256" key="5">
    <source>
        <dbReference type="ARBA" id="ARBA00022691"/>
    </source>
</evidence>
<evidence type="ECO:0000313" key="7">
    <source>
        <dbReference type="EMBL" id="ODS02719.1"/>
    </source>
</evidence>
<accession>A0A1E3WA89</accession>
<keyword evidence="5" id="KW-0949">S-adenosyl-L-methionine</keyword>
<evidence type="ECO:0000256" key="2">
    <source>
        <dbReference type="ARBA" id="ARBA00022454"/>
    </source>
</evidence>